<dbReference type="Pfam" id="PF02836">
    <property type="entry name" value="Glyco_hydro_2_C"/>
    <property type="match status" value="1"/>
</dbReference>
<dbReference type="SUPFAM" id="SSF51445">
    <property type="entry name" value="(Trans)glycosidases"/>
    <property type="match status" value="1"/>
</dbReference>
<comment type="catalytic activity">
    <reaction evidence="1">
        <text>Hydrolysis of terminal non-reducing beta-D-galactose residues in beta-D-galactosides.</text>
        <dbReference type="EC" id="3.2.1.23"/>
    </reaction>
</comment>
<dbReference type="GO" id="GO:0004565">
    <property type="term" value="F:beta-galactosidase activity"/>
    <property type="evidence" value="ECO:0007669"/>
    <property type="project" value="UniProtKB-EC"/>
</dbReference>
<dbReference type="InterPro" id="IPR023232">
    <property type="entry name" value="Glyco_hydro_2_AS"/>
</dbReference>
<dbReference type="Gene3D" id="2.70.98.10">
    <property type="match status" value="1"/>
</dbReference>
<dbReference type="SUPFAM" id="SSF74650">
    <property type="entry name" value="Galactose mutarotase-like"/>
    <property type="match status" value="1"/>
</dbReference>
<dbReference type="InterPro" id="IPR006103">
    <property type="entry name" value="Glyco_hydro_2_cat"/>
</dbReference>
<keyword evidence="9" id="KW-1185">Reference proteome</keyword>
<dbReference type="InterPro" id="IPR014718">
    <property type="entry name" value="GH-type_carb-bd"/>
</dbReference>
<dbReference type="GO" id="GO:0009341">
    <property type="term" value="C:beta-galactosidase complex"/>
    <property type="evidence" value="ECO:0007669"/>
    <property type="project" value="InterPro"/>
</dbReference>
<evidence type="ECO:0000256" key="4">
    <source>
        <dbReference type="ARBA" id="ARBA00022801"/>
    </source>
</evidence>
<dbReference type="InterPro" id="IPR050347">
    <property type="entry name" value="Bact_Beta-galactosidase"/>
</dbReference>
<evidence type="ECO:0000259" key="7">
    <source>
        <dbReference type="SMART" id="SM01038"/>
    </source>
</evidence>
<gene>
    <name evidence="8" type="ORF">BG910_02750</name>
</gene>
<dbReference type="RefSeq" id="WP_089037105.1">
    <property type="nucleotide sequence ID" value="NZ_CP022278.1"/>
</dbReference>
<dbReference type="InterPro" id="IPR013783">
    <property type="entry name" value="Ig-like_fold"/>
</dbReference>
<accession>A0A220S547</accession>
<dbReference type="InterPro" id="IPR008979">
    <property type="entry name" value="Galactose-bd-like_sf"/>
</dbReference>
<feature type="domain" description="Beta galactosidase small chain/" evidence="7">
    <location>
        <begin position="744"/>
        <end position="1008"/>
    </location>
</feature>
<dbReference type="InterPro" id="IPR011013">
    <property type="entry name" value="Gal_mutarotase_sf_dom"/>
</dbReference>
<reference evidence="8 9" key="1">
    <citation type="submission" date="2017-06" db="EMBL/GenBank/DDBJ databases">
        <title>Neisseria chenwenguii sp. nov., isolated from the intestinal contents of Tibetan Plateau Pika in Yushu, Qinghai Province, China.</title>
        <authorList>
            <person name="Zhang G."/>
        </authorList>
    </citation>
    <scope>NUCLEOTIDE SEQUENCE [LARGE SCALE GENOMIC DNA]</scope>
    <source>
        <strain evidence="8 9">10023</strain>
    </source>
</reference>
<dbReference type="Pfam" id="PF02837">
    <property type="entry name" value="Glyco_hydro_2_N"/>
    <property type="match status" value="1"/>
</dbReference>
<dbReference type="KEGG" id="nei:BG910_02750"/>
<dbReference type="PRINTS" id="PR00132">
    <property type="entry name" value="GLHYDRLASE2"/>
</dbReference>
<dbReference type="EC" id="3.2.1.23" evidence="3"/>
<proteinExistence type="inferred from homology"/>
<protein>
    <recommendedName>
        <fullName evidence="3">beta-galactosidase</fullName>
        <ecNumber evidence="3">3.2.1.23</ecNumber>
    </recommendedName>
    <alternativeName>
        <fullName evidence="6">Lactase</fullName>
    </alternativeName>
</protein>
<evidence type="ECO:0000256" key="5">
    <source>
        <dbReference type="ARBA" id="ARBA00023295"/>
    </source>
</evidence>
<dbReference type="PROSITE" id="PS00608">
    <property type="entry name" value="GLYCOSYL_HYDROL_F2_2"/>
    <property type="match status" value="1"/>
</dbReference>
<dbReference type="SUPFAM" id="SSF49303">
    <property type="entry name" value="beta-Galactosidase/glucuronidase domain"/>
    <property type="match status" value="2"/>
</dbReference>
<dbReference type="Pfam" id="PF16353">
    <property type="entry name" value="LacZ_4"/>
    <property type="match status" value="1"/>
</dbReference>
<dbReference type="InterPro" id="IPR006101">
    <property type="entry name" value="Glyco_hydro_2"/>
</dbReference>
<dbReference type="InterPro" id="IPR006102">
    <property type="entry name" value="Ig-like_GH2"/>
</dbReference>
<dbReference type="Proteomes" id="UP000198238">
    <property type="component" value="Chromosome"/>
</dbReference>
<dbReference type="GO" id="GO:0005990">
    <property type="term" value="P:lactose catabolic process"/>
    <property type="evidence" value="ECO:0007669"/>
    <property type="project" value="TreeGrafter"/>
</dbReference>
<dbReference type="SMART" id="SM01038">
    <property type="entry name" value="Bgal_small_N"/>
    <property type="match status" value="1"/>
</dbReference>
<dbReference type="InterPro" id="IPR006104">
    <property type="entry name" value="Glyco_hydro_2_N"/>
</dbReference>
<dbReference type="EMBL" id="CP022278">
    <property type="protein sequence ID" value="ASK28418.1"/>
    <property type="molecule type" value="Genomic_DNA"/>
</dbReference>
<evidence type="ECO:0000256" key="1">
    <source>
        <dbReference type="ARBA" id="ARBA00001412"/>
    </source>
</evidence>
<evidence type="ECO:0000256" key="2">
    <source>
        <dbReference type="ARBA" id="ARBA00007401"/>
    </source>
</evidence>
<sequence>MLKQQFHQNPEILHVGTTPHRAYFIPCATETEALGGRREDSSRFTLLDGLWDFAWFDSAEDLPENPSDCTFDAAIPVPSCWQAQGYDHQHYTNINYPFPFDPPYVPHDNPCGVYRRTFDLAPQDGRRYFLNFEGVDSCFYLWLNGEFVGYSQVSHSTSEFDLTGRLKNGANTLVAAVLKWCDGSYLEDQDKFRMSGIFDDVYLLERPENRLADFFIRTEFSDGLKSAAISVETEFEGTPQPVSFQLYAPDGTLLHAQTDTSFRAKIADPVLWNAENPQQYTLLMECNGEFIAQKTGLRQVEISDGIFKINGKPVKFRGVNRHSSDPQTGYTISRAQAETDLRLMKEHNINAIRTAHYPNSPWFNELCSEYGFYVIGESDIESHGSSMVYVKSPEPSIFLNVSNDLETERMRLQAIDNVCYFARDPSYRNAVLDRTRANIKRDKNRSAVVIWSLGNESGFGENFEAAAAWIKSHDPGRPVHYEGSIYQHSGHTNDLGNIDFYSEMYAAPEDIDRYYSEGGVSGRNGAKKPFVLCEYSHAMGNSNGDLEDYFQTFERHPGSCGGFVWEWCDHAPARADGKPGYGGDFGDTPNDGNFCVDGLVSPDRVPHSGLKELKNVNRPARARLSDGQIRITNYLDFTDLQDYLSISWRYSENGETVSEGRLKTACAPAQSAVLPISLPQPSDGKLCLLDLEYTLDRATALLPQGHSLGFDQIDLTRRFDTGPFMPPRRAPETWQVRENGRYLELASPVFAYTFDRQKGIFSRLKKDGRDLIAEPLDFNIWRAPTDNDRLVRVLWQNAGYRQAYSRAYETAYEVQGGTVVIRAKTGIVATSRARILTLDTEYRIAPDGSISLAVHGEKAPELPYLPRFGLRFFLPDAGAEVGYCGYGSGESYEDKHHAAKLGFYRTTAAANHTDYLKPQENGSHYGTRFADTPDFTLSAAKPFSFSLSPYTQEALTDTAHGYELTESGSAVLCADYRMSGIGTNSCGPNLNDKYRFNGTSFDWHFEIRMK</sequence>
<dbReference type="Gene3D" id="2.60.120.260">
    <property type="entry name" value="Galactose-binding domain-like"/>
    <property type="match status" value="1"/>
</dbReference>
<dbReference type="Pfam" id="PF00703">
    <property type="entry name" value="Glyco_hydro_2"/>
    <property type="match status" value="1"/>
</dbReference>
<name>A0A220S547_9NEIS</name>
<dbReference type="InterPro" id="IPR017853">
    <property type="entry name" value="GH"/>
</dbReference>
<dbReference type="InterPro" id="IPR032312">
    <property type="entry name" value="LacZ_4"/>
</dbReference>
<evidence type="ECO:0000313" key="9">
    <source>
        <dbReference type="Proteomes" id="UP000198238"/>
    </source>
</evidence>
<evidence type="ECO:0000256" key="6">
    <source>
        <dbReference type="ARBA" id="ARBA00032230"/>
    </source>
</evidence>
<dbReference type="InterPro" id="IPR004199">
    <property type="entry name" value="B-gal_small/dom_5"/>
</dbReference>
<dbReference type="SUPFAM" id="SSF49785">
    <property type="entry name" value="Galactose-binding domain-like"/>
    <property type="match status" value="1"/>
</dbReference>
<evidence type="ECO:0000256" key="3">
    <source>
        <dbReference type="ARBA" id="ARBA00012756"/>
    </source>
</evidence>
<dbReference type="AlphaFoldDB" id="A0A220S547"/>
<dbReference type="PANTHER" id="PTHR46323">
    <property type="entry name" value="BETA-GALACTOSIDASE"/>
    <property type="match status" value="1"/>
</dbReference>
<dbReference type="Pfam" id="PF02929">
    <property type="entry name" value="Bgal_small_N"/>
    <property type="match status" value="1"/>
</dbReference>
<dbReference type="GO" id="GO:0030246">
    <property type="term" value="F:carbohydrate binding"/>
    <property type="evidence" value="ECO:0007669"/>
    <property type="project" value="InterPro"/>
</dbReference>
<dbReference type="Gene3D" id="3.20.20.80">
    <property type="entry name" value="Glycosidases"/>
    <property type="match status" value="1"/>
</dbReference>
<dbReference type="PANTHER" id="PTHR46323:SF2">
    <property type="entry name" value="BETA-GALACTOSIDASE"/>
    <property type="match status" value="1"/>
</dbReference>
<organism evidence="8 9">
    <name type="scientific">Neisseria chenwenguii</name>
    <dbReference type="NCBI Taxonomy" id="1853278"/>
    <lineage>
        <taxon>Bacteria</taxon>
        <taxon>Pseudomonadati</taxon>
        <taxon>Pseudomonadota</taxon>
        <taxon>Betaproteobacteria</taxon>
        <taxon>Neisseriales</taxon>
        <taxon>Neisseriaceae</taxon>
        <taxon>Neisseria</taxon>
    </lineage>
</organism>
<keyword evidence="5" id="KW-0326">Glycosidase</keyword>
<evidence type="ECO:0000313" key="8">
    <source>
        <dbReference type="EMBL" id="ASK28418.1"/>
    </source>
</evidence>
<keyword evidence="4" id="KW-0378">Hydrolase</keyword>
<dbReference type="Gene3D" id="2.60.40.10">
    <property type="entry name" value="Immunoglobulins"/>
    <property type="match status" value="2"/>
</dbReference>
<comment type="similarity">
    <text evidence="2">Belongs to the glycosyl hydrolase 2 family.</text>
</comment>
<dbReference type="InterPro" id="IPR036156">
    <property type="entry name" value="Beta-gal/glucu_dom_sf"/>
</dbReference>